<keyword evidence="2 6" id="KW-0812">Transmembrane</keyword>
<feature type="region of interest" description="Disordered" evidence="5">
    <location>
        <begin position="104"/>
        <end position="139"/>
    </location>
</feature>
<dbReference type="Proteomes" id="UP000077521">
    <property type="component" value="Unassembled WGS sequence"/>
</dbReference>
<evidence type="ECO:0000256" key="2">
    <source>
        <dbReference type="ARBA" id="ARBA00022692"/>
    </source>
</evidence>
<dbReference type="GO" id="GO:0016020">
    <property type="term" value="C:membrane"/>
    <property type="evidence" value="ECO:0007669"/>
    <property type="project" value="UniProtKB-SubCell"/>
</dbReference>
<feature type="transmembrane region" description="Helical" evidence="6">
    <location>
        <begin position="687"/>
        <end position="706"/>
    </location>
</feature>
<evidence type="ECO:0000256" key="4">
    <source>
        <dbReference type="ARBA" id="ARBA00023136"/>
    </source>
</evidence>
<evidence type="ECO:0000256" key="1">
    <source>
        <dbReference type="ARBA" id="ARBA00004141"/>
    </source>
</evidence>
<protein>
    <submittedName>
        <fullName evidence="7">Uncharacterized protein</fullName>
    </submittedName>
</protein>
<sequence>MRFRWSYYYDDLAEERKSPTPKQQPASHPSSSSLPQTLPQNPLSPNIPYLIYPTYSGDVLAIDYHAAHAASAASTPADIARIARDEANYAAQVLKTAQALAKQRLKAMRDERKKRRQGTKSLQSAAESEGAEGEDPRTVFDNFESTSFALEDLLPQLHGPSLPHSPSSSSSSSREEEAAARRRAAAVVRLGAGILPSGWQPPPSTSSRGLFSLFSSSSSSRSRPSKPITASMPQRMAALGTMYTLGIIALDSSTQLGGIDDPWSTRRNVDGGGSGNWSFTNSEFSAWFPPPYRVLTLVALGILVFAADILVLSRLGIDPVPLLFPPARRRAGTGRRGSLPLLRSDAPSSLSVNGQLMAGLGPNLTTPHQLTRALFLLGSTYTLLALGGWFSFRVYVDSSFFMGDGSGRHAQVLQGLAIALALGVACWPGRRLYKPVRVAFWVALGRLLWPTSEGVPLVVGTSGGARNGSPLAEEMADFDREGGEDDDLLTNSARSTPTTLEQKLRLALHRLQLSIRDTRRWFLPTQFSAVILADVLTSFAKVFADVWLTACFLVPRKEHHTWWNGRGSVVVPILTSLPYLIRLRQCISEYLSTSLRSKHAHSAGSPHQRPSRRPLFNALKYFSALPVIWLAALEGFASSELAKWEAGLGAEGRVEVLGAGVGVVDGSRMVRTELWDWGEEARWRQRMIWRCWVFWVFFNSIFSFWWDVTYDWGLDMFRLRTVSHIISTSSPSDLPPQPHQHHHRRALSTVILRPATTPLLFPEWAYHLTIILDLILRFTWSIKLSSQLYRYADWEGGVFLLEAGEILRRGAWVVLRFEHAALGMRAASRLGAVGAGVGTGTSSVSAVGSETYVDEEGEEEEGGSPRGVGEIDEEEAGKNKLRWAA</sequence>
<keyword evidence="4 6" id="KW-0472">Membrane</keyword>
<dbReference type="PANTHER" id="PTHR10783">
    <property type="entry name" value="XENOTROPIC AND POLYTROPIC RETROVIRUS RECEPTOR 1-RELATED"/>
    <property type="match status" value="1"/>
</dbReference>
<evidence type="ECO:0000256" key="5">
    <source>
        <dbReference type="SAM" id="MobiDB-lite"/>
    </source>
</evidence>
<dbReference type="InterPro" id="IPR004342">
    <property type="entry name" value="EXS_C"/>
</dbReference>
<evidence type="ECO:0000313" key="7">
    <source>
        <dbReference type="EMBL" id="KAE8255091.1"/>
    </source>
</evidence>
<dbReference type="AlphaFoldDB" id="A0A177TDG9"/>
<feature type="region of interest" description="Disordered" evidence="5">
    <location>
        <begin position="14"/>
        <end position="40"/>
    </location>
</feature>
<feature type="region of interest" description="Disordered" evidence="5">
    <location>
        <begin position="156"/>
        <end position="183"/>
    </location>
</feature>
<comment type="caution">
    <text evidence="7">The sequence shown here is derived from an EMBL/GenBank/DDBJ whole genome shotgun (WGS) entry which is preliminary data.</text>
</comment>
<keyword evidence="8" id="KW-1185">Reference proteome</keyword>
<feature type="transmembrane region" description="Helical" evidence="6">
    <location>
        <begin position="412"/>
        <end position="429"/>
    </location>
</feature>
<dbReference type="EMBL" id="LWDF02000170">
    <property type="protein sequence ID" value="KAE8255091.1"/>
    <property type="molecule type" value="Genomic_DNA"/>
</dbReference>
<accession>A0A177TDG9</accession>
<feature type="compositionally biased region" description="Low complexity" evidence="5">
    <location>
        <begin position="23"/>
        <end position="40"/>
    </location>
</feature>
<feature type="region of interest" description="Disordered" evidence="5">
    <location>
        <begin position="844"/>
        <end position="885"/>
    </location>
</feature>
<dbReference type="PROSITE" id="PS51380">
    <property type="entry name" value="EXS"/>
    <property type="match status" value="1"/>
</dbReference>
<gene>
    <name evidence="7" type="ORF">A4X13_0g3162</name>
</gene>
<dbReference type="GO" id="GO:0005737">
    <property type="term" value="C:cytoplasm"/>
    <property type="evidence" value="ECO:0007669"/>
    <property type="project" value="TreeGrafter"/>
</dbReference>
<comment type="subcellular location">
    <subcellularLocation>
        <location evidence="1">Membrane</location>
        <topology evidence="1">Multi-pass membrane protein</topology>
    </subcellularLocation>
</comment>
<reference evidence="7" key="2">
    <citation type="journal article" date="2019" name="IMA Fungus">
        <title>Genome sequencing and comparison of five Tilletia species to identify candidate genes for the detection of regulated species infecting wheat.</title>
        <authorList>
            <person name="Nguyen H.D.T."/>
            <person name="Sultana T."/>
            <person name="Kesanakurti P."/>
            <person name="Hambleton S."/>
        </authorList>
    </citation>
    <scope>NUCLEOTIDE SEQUENCE</scope>
    <source>
        <strain evidence="7">DAOMC 236416</strain>
    </source>
</reference>
<feature type="transmembrane region" description="Helical" evidence="6">
    <location>
        <begin position="373"/>
        <end position="392"/>
    </location>
</feature>
<evidence type="ECO:0000313" key="8">
    <source>
        <dbReference type="Proteomes" id="UP000077521"/>
    </source>
</evidence>
<reference evidence="7" key="1">
    <citation type="submission" date="2016-04" db="EMBL/GenBank/DDBJ databases">
        <authorList>
            <person name="Nguyen H.D."/>
            <person name="Samba Siva P."/>
            <person name="Cullis J."/>
            <person name="Levesque C.A."/>
            <person name="Hambleton S."/>
        </authorList>
    </citation>
    <scope>NUCLEOTIDE SEQUENCE</scope>
    <source>
        <strain evidence="7">DAOMC 236416</strain>
    </source>
</reference>
<dbReference type="Pfam" id="PF03124">
    <property type="entry name" value="EXS"/>
    <property type="match status" value="2"/>
</dbReference>
<dbReference type="PANTHER" id="PTHR10783:SF46">
    <property type="entry name" value="PROTEIN ERD1 HOMOLOG 2"/>
    <property type="match status" value="1"/>
</dbReference>
<keyword evidence="3 6" id="KW-1133">Transmembrane helix</keyword>
<name>A0A177TDG9_9BASI</name>
<evidence type="ECO:0000256" key="3">
    <source>
        <dbReference type="ARBA" id="ARBA00022989"/>
    </source>
</evidence>
<evidence type="ECO:0000256" key="6">
    <source>
        <dbReference type="SAM" id="Phobius"/>
    </source>
</evidence>
<proteinExistence type="predicted"/>
<feature type="transmembrane region" description="Helical" evidence="6">
    <location>
        <begin position="292"/>
        <end position="312"/>
    </location>
</feature>
<feature type="compositionally biased region" description="Acidic residues" evidence="5">
    <location>
        <begin position="852"/>
        <end position="862"/>
    </location>
</feature>
<organism evidence="7 8">
    <name type="scientific">Tilletia indica</name>
    <dbReference type="NCBI Taxonomy" id="43049"/>
    <lineage>
        <taxon>Eukaryota</taxon>
        <taxon>Fungi</taxon>
        <taxon>Dikarya</taxon>
        <taxon>Basidiomycota</taxon>
        <taxon>Ustilaginomycotina</taxon>
        <taxon>Exobasidiomycetes</taxon>
        <taxon>Tilletiales</taxon>
        <taxon>Tilletiaceae</taxon>
        <taxon>Tilletia</taxon>
    </lineage>
</organism>